<evidence type="ECO:0008006" key="5">
    <source>
        <dbReference type="Google" id="ProtNLM"/>
    </source>
</evidence>
<dbReference type="EMBL" id="JADCNM010000009">
    <property type="protein sequence ID" value="KAG0468856.1"/>
    <property type="molecule type" value="Genomic_DNA"/>
</dbReference>
<dbReference type="PANTHER" id="PTHR36885:SF2">
    <property type="entry name" value="DUF4378 DOMAIN-CONTAINING PROTEIN"/>
    <property type="match status" value="1"/>
</dbReference>
<gene>
    <name evidence="2" type="ORF">HPP92_018184</name>
    <name evidence="1" type="ORF">HPP92_018773</name>
</gene>
<sequence length="279" mass="32352">MGSFTQGSLHGRPLFELLDEQQEPFLLETYLLDSGYSCSVLKSRNGIKCWPIDGCRRFLGFDGHGLKRKVGGALSCILHKLLHPKPISRKTTNWEGTAPILVASTLNWLSLFREEDGKKQLERMHEPKEQSPVSVLELQLDEGCSATKPPVEEEKATKLQLYSSNFSKLYWQRDGNKVLFNSKQHVLQHEEEVEERIVDTRESLEKRRVFSLEKKRSHVARVKQWMDLDVSRWRMEWSHFPVETRDIGMEIEGFIFEEIKEEAFVEMLGLFACLEKGVL</sequence>
<dbReference type="OrthoDB" id="691329at2759"/>
<dbReference type="AlphaFoldDB" id="A0A835QDL2"/>
<reference evidence="3 4" key="1">
    <citation type="journal article" date="2020" name="Nat. Food">
        <title>A phased Vanilla planifolia genome enables genetic improvement of flavour and production.</title>
        <authorList>
            <person name="Hasing T."/>
            <person name="Tang H."/>
            <person name="Brym M."/>
            <person name="Khazi F."/>
            <person name="Huang T."/>
            <person name="Chambers A.H."/>
        </authorList>
    </citation>
    <scope>NUCLEOTIDE SEQUENCE [LARGE SCALE GENOMIC DNA]</scope>
    <source>
        <tissue evidence="2">Leaf</tissue>
    </source>
</reference>
<evidence type="ECO:0000313" key="4">
    <source>
        <dbReference type="Proteomes" id="UP000639772"/>
    </source>
</evidence>
<evidence type="ECO:0000313" key="1">
    <source>
        <dbReference type="EMBL" id="KAG0467193.1"/>
    </source>
</evidence>
<dbReference type="Proteomes" id="UP000636800">
    <property type="component" value="Unassembled WGS sequence"/>
</dbReference>
<dbReference type="PANTHER" id="PTHR36885">
    <property type="entry name" value="EXPRESSED PROTEIN"/>
    <property type="match status" value="1"/>
</dbReference>
<keyword evidence="3" id="KW-1185">Reference proteome</keyword>
<comment type="caution">
    <text evidence="2">The sequence shown here is derived from an EMBL/GenBank/DDBJ whole genome shotgun (WGS) entry which is preliminary data.</text>
</comment>
<evidence type="ECO:0000313" key="3">
    <source>
        <dbReference type="Proteomes" id="UP000636800"/>
    </source>
</evidence>
<dbReference type="Proteomes" id="UP000639772">
    <property type="component" value="Chromosome 9"/>
</dbReference>
<proteinExistence type="predicted"/>
<organism evidence="2 4">
    <name type="scientific">Vanilla planifolia</name>
    <name type="common">Vanilla</name>
    <dbReference type="NCBI Taxonomy" id="51239"/>
    <lineage>
        <taxon>Eukaryota</taxon>
        <taxon>Viridiplantae</taxon>
        <taxon>Streptophyta</taxon>
        <taxon>Embryophyta</taxon>
        <taxon>Tracheophyta</taxon>
        <taxon>Spermatophyta</taxon>
        <taxon>Magnoliopsida</taxon>
        <taxon>Liliopsida</taxon>
        <taxon>Asparagales</taxon>
        <taxon>Orchidaceae</taxon>
        <taxon>Vanilloideae</taxon>
        <taxon>Vanilleae</taxon>
        <taxon>Vanilla</taxon>
    </lineage>
</organism>
<accession>A0A835QDL2</accession>
<dbReference type="EMBL" id="JADCNL010000009">
    <property type="protein sequence ID" value="KAG0467193.1"/>
    <property type="molecule type" value="Genomic_DNA"/>
</dbReference>
<protein>
    <recommendedName>
        <fullName evidence="5">DUF4378 domain-containing protein</fullName>
    </recommendedName>
</protein>
<evidence type="ECO:0000313" key="2">
    <source>
        <dbReference type="EMBL" id="KAG0468856.1"/>
    </source>
</evidence>
<name>A0A835QDL2_VANPL</name>